<dbReference type="EMBL" id="FUEG01000012">
    <property type="protein sequence ID" value="SJL10274.1"/>
    <property type="molecule type" value="Genomic_DNA"/>
</dbReference>
<evidence type="ECO:0000313" key="2">
    <source>
        <dbReference type="Proteomes" id="UP000219338"/>
    </source>
</evidence>
<gene>
    <name evidence="1" type="ORF">ARMOST_13658</name>
</gene>
<reference evidence="2" key="1">
    <citation type="journal article" date="2017" name="Nat. Ecol. Evol.">
        <title>Genome expansion and lineage-specific genetic innovations in the forest pathogenic fungi Armillaria.</title>
        <authorList>
            <person name="Sipos G."/>
            <person name="Prasanna A.N."/>
            <person name="Walter M.C."/>
            <person name="O'Connor E."/>
            <person name="Balint B."/>
            <person name="Krizsan K."/>
            <person name="Kiss B."/>
            <person name="Hess J."/>
            <person name="Varga T."/>
            <person name="Slot J."/>
            <person name="Riley R."/>
            <person name="Boka B."/>
            <person name="Rigling D."/>
            <person name="Barry K."/>
            <person name="Lee J."/>
            <person name="Mihaltcheva S."/>
            <person name="LaButti K."/>
            <person name="Lipzen A."/>
            <person name="Waldron R."/>
            <person name="Moloney N.M."/>
            <person name="Sperisen C."/>
            <person name="Kredics L."/>
            <person name="Vagvoelgyi C."/>
            <person name="Patrignani A."/>
            <person name="Fitzpatrick D."/>
            <person name="Nagy I."/>
            <person name="Doyle S."/>
            <person name="Anderson J.B."/>
            <person name="Grigoriev I.V."/>
            <person name="Gueldener U."/>
            <person name="Muensterkoetter M."/>
            <person name="Nagy L.G."/>
        </authorList>
    </citation>
    <scope>NUCLEOTIDE SEQUENCE [LARGE SCALE GENOMIC DNA]</scope>
    <source>
        <strain evidence="2">C18/9</strain>
    </source>
</reference>
<dbReference type="OrthoDB" id="3049189at2759"/>
<sequence>MSFPLPPNVLPAAQLYAFPHLQDGDGPDKTWLDKDGNFQVEDIDLSSAHQNPWFVDLCQRFRLAHSGNKTERRERLMKFSQAGTEQWKANLLLPTRIPHKGVRVVRDGAITKRKLTRRANRIHDVSIPASNPKGVLVPMSRSVDTRSQAKVDNYIPWAERRMAKIAKEEERAQNLRHTHLPEPGANNIRNINVPNTDPLASSDFFQRLASIVEEKLVAHRNSSPLSLPSTALTVTPHPSMDFDSTIMGLTASSPEAFSGIVDRPDSPILPSLGPMQMTSPSTLLSPPAPPVSECNGNTLVSSDDTTVNPIQCSLVFADGQVLTVRQGDVPPTKPFSYTTNIESLIQCWDDCNPDWAPPVDHPIIIHGRPIPIKYFRDIYKLNKKTGNEWEKLKNVWLDWKHFVEAYRASPMPETFWADFSDARGRRLKFTRIKGILLTRRTDANLVLAQQALTEFSDDFINHFSYKLDGKLKRITDVAAIARLYKEMKGISCSEDD</sequence>
<organism evidence="1 2">
    <name type="scientific">Armillaria ostoyae</name>
    <name type="common">Armillaria root rot fungus</name>
    <dbReference type="NCBI Taxonomy" id="47428"/>
    <lineage>
        <taxon>Eukaryota</taxon>
        <taxon>Fungi</taxon>
        <taxon>Dikarya</taxon>
        <taxon>Basidiomycota</taxon>
        <taxon>Agaricomycotina</taxon>
        <taxon>Agaricomycetes</taxon>
        <taxon>Agaricomycetidae</taxon>
        <taxon>Agaricales</taxon>
        <taxon>Marasmiineae</taxon>
        <taxon>Physalacriaceae</taxon>
        <taxon>Armillaria</taxon>
    </lineage>
</organism>
<evidence type="ECO:0008006" key="3">
    <source>
        <dbReference type="Google" id="ProtNLM"/>
    </source>
</evidence>
<dbReference type="OMA" id="QANRIHD"/>
<proteinExistence type="predicted"/>
<keyword evidence="2" id="KW-1185">Reference proteome</keyword>
<protein>
    <recommendedName>
        <fullName evidence="3">SAP domain-containing protein</fullName>
    </recommendedName>
</protein>
<name>A0A284RNH7_ARMOS</name>
<dbReference type="AlphaFoldDB" id="A0A284RNH7"/>
<evidence type="ECO:0000313" key="1">
    <source>
        <dbReference type="EMBL" id="SJL10274.1"/>
    </source>
</evidence>
<accession>A0A284RNH7</accession>
<dbReference type="Proteomes" id="UP000219338">
    <property type="component" value="Unassembled WGS sequence"/>
</dbReference>